<name>A0ABU6MDJ6_9BACI</name>
<protein>
    <submittedName>
        <fullName evidence="1">Uncharacterized protein</fullName>
    </submittedName>
</protein>
<comment type="caution">
    <text evidence="1">The sequence shown here is derived from an EMBL/GenBank/DDBJ whole genome shotgun (WGS) entry which is preliminary data.</text>
</comment>
<accession>A0ABU6MDJ6</accession>
<reference evidence="1 2" key="1">
    <citation type="submission" date="2023-03" db="EMBL/GenBank/DDBJ databases">
        <title>Bacillus Genome Sequencing.</title>
        <authorList>
            <person name="Dunlap C."/>
        </authorList>
    </citation>
    <scope>NUCLEOTIDE SEQUENCE [LARGE SCALE GENOMIC DNA]</scope>
    <source>
        <strain evidence="1 2">B-23453</strain>
    </source>
</reference>
<organism evidence="1 2">
    <name type="scientific">Heyndrickxia acidicola</name>
    <dbReference type="NCBI Taxonomy" id="209389"/>
    <lineage>
        <taxon>Bacteria</taxon>
        <taxon>Bacillati</taxon>
        <taxon>Bacillota</taxon>
        <taxon>Bacilli</taxon>
        <taxon>Bacillales</taxon>
        <taxon>Bacillaceae</taxon>
        <taxon>Heyndrickxia</taxon>
    </lineage>
</organism>
<keyword evidence="2" id="KW-1185">Reference proteome</keyword>
<evidence type="ECO:0000313" key="2">
    <source>
        <dbReference type="Proteomes" id="UP001341444"/>
    </source>
</evidence>
<gene>
    <name evidence="1" type="ORF">P4T90_05670</name>
</gene>
<evidence type="ECO:0000313" key="1">
    <source>
        <dbReference type="EMBL" id="MED1202580.1"/>
    </source>
</evidence>
<dbReference type="EMBL" id="JARMAB010000006">
    <property type="protein sequence ID" value="MED1202580.1"/>
    <property type="molecule type" value="Genomic_DNA"/>
</dbReference>
<dbReference type="RefSeq" id="WP_066265421.1">
    <property type="nucleotide sequence ID" value="NZ_JARMAB010000006.1"/>
</dbReference>
<dbReference type="Proteomes" id="UP001341444">
    <property type="component" value="Unassembled WGS sequence"/>
</dbReference>
<proteinExistence type="predicted"/>
<sequence length="59" mass="6703">MARIINPAQKRVLPIKDLYKVGEPVVGVKAIAPIKGKEQTGQVVYRRKAQYKDLFENHV</sequence>